<dbReference type="InterPro" id="IPR004636">
    <property type="entry name" value="AcOrn/SuccOrn_fam"/>
</dbReference>
<feature type="binding site" evidence="5">
    <location>
        <position position="311"/>
    </location>
    <ligand>
        <name>pyridoxal 5'-phosphate</name>
        <dbReference type="ChEBI" id="CHEBI:597326"/>
    </ligand>
</feature>
<feature type="binding site" evidence="5">
    <location>
        <begin position="229"/>
        <end position="232"/>
    </location>
    <ligand>
        <name>pyridoxal 5'-phosphate</name>
        <dbReference type="ChEBI" id="CHEBI:597326"/>
    </ligand>
</feature>
<evidence type="ECO:0000313" key="7">
    <source>
        <dbReference type="Proteomes" id="UP000523955"/>
    </source>
</evidence>
<evidence type="ECO:0000256" key="4">
    <source>
        <dbReference type="ARBA" id="ARBA00022898"/>
    </source>
</evidence>
<dbReference type="SUPFAM" id="SSF53383">
    <property type="entry name" value="PLP-dependent transferases"/>
    <property type="match status" value="1"/>
</dbReference>
<dbReference type="GO" id="GO:0006526">
    <property type="term" value="P:L-arginine biosynthetic process"/>
    <property type="evidence" value="ECO:0007669"/>
    <property type="project" value="UniProtKB-UniRule"/>
</dbReference>
<dbReference type="CDD" id="cd00610">
    <property type="entry name" value="OAT_like"/>
    <property type="match status" value="1"/>
</dbReference>
<keyword evidence="5" id="KW-0963">Cytoplasm</keyword>
<comment type="cofactor">
    <cofactor evidence="5">
        <name>pyridoxal 5'-phosphate</name>
        <dbReference type="ChEBI" id="CHEBI:597326"/>
    </cofactor>
    <text evidence="5">Binds 1 pyridoxal phosphate per subunit.</text>
</comment>
<proteinExistence type="inferred from homology"/>
<dbReference type="Gene3D" id="3.90.1150.10">
    <property type="entry name" value="Aspartate Aminotransferase, domain 1"/>
    <property type="match status" value="1"/>
</dbReference>
<comment type="caution">
    <text evidence="6">The sequence shown here is derived from an EMBL/GenBank/DDBJ whole genome shotgun (WGS) entry which is preliminary data.</text>
</comment>
<comment type="miscellaneous">
    <text evidence="5">May also have succinyldiaminopimelate aminotransferase activity, thus carrying out the corresponding step in lysine biosynthesis.</text>
</comment>
<keyword evidence="1 5" id="KW-0032">Aminotransferase</keyword>
<comment type="subcellular location">
    <subcellularLocation>
        <location evidence="5">Cytoplasm</location>
    </subcellularLocation>
</comment>
<accession>A0A7X0RJF3</accession>
<feature type="modified residue" description="N6-(pyridoxal phosphate)lysine" evidence="5">
    <location>
        <position position="282"/>
    </location>
</feature>
<keyword evidence="7" id="KW-1185">Reference proteome</keyword>
<evidence type="ECO:0000256" key="1">
    <source>
        <dbReference type="ARBA" id="ARBA00022576"/>
    </source>
</evidence>
<dbReference type="InterPro" id="IPR015421">
    <property type="entry name" value="PyrdxlP-dep_Trfase_major"/>
</dbReference>
<dbReference type="Proteomes" id="UP000523955">
    <property type="component" value="Unassembled WGS sequence"/>
</dbReference>
<keyword evidence="5" id="KW-0055">Arginine biosynthesis</keyword>
<dbReference type="InterPro" id="IPR015422">
    <property type="entry name" value="PyrdxlP-dep_Trfase_small"/>
</dbReference>
<dbReference type="GO" id="GO:0042802">
    <property type="term" value="F:identical protein binding"/>
    <property type="evidence" value="ECO:0007669"/>
    <property type="project" value="TreeGrafter"/>
</dbReference>
<dbReference type="FunFam" id="3.40.640.10:FF:000004">
    <property type="entry name" value="Acetylornithine aminotransferase"/>
    <property type="match status" value="1"/>
</dbReference>
<keyword evidence="4 5" id="KW-0663">Pyridoxal phosphate</keyword>
<comment type="catalytic activity">
    <reaction evidence="5">
        <text>N(2)-acetyl-L-ornithine + 2-oxoglutarate = N-acetyl-L-glutamate 5-semialdehyde + L-glutamate</text>
        <dbReference type="Rhea" id="RHEA:18049"/>
        <dbReference type="ChEBI" id="CHEBI:16810"/>
        <dbReference type="ChEBI" id="CHEBI:29123"/>
        <dbReference type="ChEBI" id="CHEBI:29985"/>
        <dbReference type="ChEBI" id="CHEBI:57805"/>
        <dbReference type="EC" id="2.6.1.11"/>
    </reaction>
</comment>
<dbReference type="PIRSF" id="PIRSF000521">
    <property type="entry name" value="Transaminase_4ab_Lys_Orn"/>
    <property type="match status" value="1"/>
</dbReference>
<sequence length="432" mass="44943">MSDATDATNAAWQGRYEGALMNTFGPPKATLVRGSGAHVWDEDGTEYVDLLGGIAVNALGHAHPALVEAVTAQLGTLGHISNFFASEPQVRLAEKLLELVSAAGGPVATGRVFFTNSGAEANEAAFKLTRRTGRTHVVAAEGGFHGRTMGALALTSKEAYRTPFEPLPGDVTFVPYGDVEALAAAVTDETAAVLLEPIQGEAGVVLPPDGYLRAAREITTRHGALLWLDEVQTGIGRTGRWFAHHSPVEEVAQQPLVPEEGALRPSRRARNQVTPDIVTVAKGLAGGFPIGACLGLGDAATLFDPGNHGTTFGGNPVACAAALAVIGTIESEDLLEHVTVLGQKLRDGLAADPRVTEVRGEGLLIGLDLATDASAEVFAAAMRHGFIVNNPTPGRIRLAPPLVLTDDDASAFLAAWPAILDEALGPVPGEQP</sequence>
<comment type="similarity">
    <text evidence="5">Belongs to the class-III pyridoxal-phosphate-dependent aminotransferase family. ArgD subfamily.</text>
</comment>
<dbReference type="HAMAP" id="MF_01107">
    <property type="entry name" value="ArgD_aminotrans_3"/>
    <property type="match status" value="1"/>
</dbReference>
<feature type="binding site" evidence="5">
    <location>
        <position position="144"/>
    </location>
    <ligand>
        <name>pyridoxal 5'-phosphate</name>
        <dbReference type="ChEBI" id="CHEBI:597326"/>
    </ligand>
</feature>
<dbReference type="NCBIfam" id="NF002874">
    <property type="entry name" value="PRK03244.1"/>
    <property type="match status" value="1"/>
</dbReference>
<comment type="pathway">
    <text evidence="5">Amino-acid biosynthesis; L-arginine biosynthesis; N(2)-acetyl-L-ornithine from L-glutamate: step 4/4.</text>
</comment>
<feature type="binding site" evidence="5">
    <location>
        <begin position="118"/>
        <end position="119"/>
    </location>
    <ligand>
        <name>pyridoxal 5'-phosphate</name>
        <dbReference type="ChEBI" id="CHEBI:597326"/>
    </ligand>
</feature>
<keyword evidence="2 5" id="KW-0028">Amino-acid biosynthesis</keyword>
<dbReference type="UniPathway" id="UPA00068">
    <property type="reaction ID" value="UER00109"/>
</dbReference>
<dbReference type="InterPro" id="IPR005814">
    <property type="entry name" value="Aminotrans_3"/>
</dbReference>
<organism evidence="6 7">
    <name type="scientific">Nocardioides luti</name>
    <dbReference type="NCBI Taxonomy" id="2761101"/>
    <lineage>
        <taxon>Bacteria</taxon>
        <taxon>Bacillati</taxon>
        <taxon>Actinomycetota</taxon>
        <taxon>Actinomycetes</taxon>
        <taxon>Propionibacteriales</taxon>
        <taxon>Nocardioidaceae</taxon>
        <taxon>Nocardioides</taxon>
    </lineage>
</organism>
<dbReference type="GO" id="GO:0030170">
    <property type="term" value="F:pyridoxal phosphate binding"/>
    <property type="evidence" value="ECO:0007669"/>
    <property type="project" value="InterPro"/>
</dbReference>
<name>A0A7X0RJF3_9ACTN</name>
<feature type="binding site" evidence="5">
    <location>
        <position position="310"/>
    </location>
    <ligand>
        <name>N(2)-acetyl-L-ornithine</name>
        <dbReference type="ChEBI" id="CHEBI:57805"/>
    </ligand>
</feature>
<dbReference type="PANTHER" id="PTHR11986:SF79">
    <property type="entry name" value="ACETYLORNITHINE AMINOTRANSFERASE, MITOCHONDRIAL"/>
    <property type="match status" value="1"/>
</dbReference>
<gene>
    <name evidence="5" type="primary">argD</name>
    <name evidence="6" type="ORF">H5V45_19000</name>
</gene>
<reference evidence="6 7" key="1">
    <citation type="submission" date="2020-08" db="EMBL/GenBank/DDBJ databases">
        <authorList>
            <person name="Seo M.-J."/>
        </authorList>
    </citation>
    <scope>NUCLEOTIDE SEQUENCE [LARGE SCALE GENOMIC DNA]</scope>
    <source>
        <strain evidence="6 7">KIGAM211</strain>
    </source>
</reference>
<evidence type="ECO:0000256" key="2">
    <source>
        <dbReference type="ARBA" id="ARBA00022605"/>
    </source>
</evidence>
<evidence type="ECO:0000313" key="6">
    <source>
        <dbReference type="EMBL" id="MBB6629421.1"/>
    </source>
</evidence>
<dbReference type="AlphaFoldDB" id="A0A7X0RJF3"/>
<dbReference type="EMBL" id="JACKXE010000002">
    <property type="protein sequence ID" value="MBB6629421.1"/>
    <property type="molecule type" value="Genomic_DNA"/>
</dbReference>
<comment type="subunit">
    <text evidence="5">Homodimer.</text>
</comment>
<dbReference type="InterPro" id="IPR050103">
    <property type="entry name" value="Class-III_PLP-dep_AT"/>
</dbReference>
<feature type="binding site" evidence="5">
    <location>
        <position position="147"/>
    </location>
    <ligand>
        <name>N(2)-acetyl-L-ornithine</name>
        <dbReference type="ChEBI" id="CHEBI:57805"/>
    </ligand>
</feature>
<dbReference type="RefSeq" id="WP_185254753.1">
    <property type="nucleotide sequence ID" value="NZ_JACKXE010000002.1"/>
</dbReference>
<keyword evidence="3 5" id="KW-0808">Transferase</keyword>
<dbReference type="GO" id="GO:0005737">
    <property type="term" value="C:cytoplasm"/>
    <property type="evidence" value="ECO:0007669"/>
    <property type="project" value="UniProtKB-SubCell"/>
</dbReference>
<evidence type="ECO:0000256" key="3">
    <source>
        <dbReference type="ARBA" id="ARBA00022679"/>
    </source>
</evidence>
<evidence type="ECO:0000256" key="5">
    <source>
        <dbReference type="HAMAP-Rule" id="MF_01107"/>
    </source>
</evidence>
<protein>
    <recommendedName>
        <fullName evidence="5">Acetylornithine aminotransferase</fullName>
        <shortName evidence="5">ACOAT</shortName>
        <ecNumber evidence="5">2.6.1.11</ecNumber>
    </recommendedName>
</protein>
<dbReference type="PANTHER" id="PTHR11986">
    <property type="entry name" value="AMINOTRANSFERASE CLASS III"/>
    <property type="match status" value="1"/>
</dbReference>
<dbReference type="InterPro" id="IPR015424">
    <property type="entry name" value="PyrdxlP-dep_Trfase"/>
</dbReference>
<dbReference type="Pfam" id="PF00202">
    <property type="entry name" value="Aminotran_3"/>
    <property type="match status" value="2"/>
</dbReference>
<dbReference type="Gene3D" id="3.40.640.10">
    <property type="entry name" value="Type I PLP-dependent aspartate aminotransferase-like (Major domain)"/>
    <property type="match status" value="1"/>
</dbReference>
<dbReference type="GO" id="GO:0003992">
    <property type="term" value="F:N2-acetyl-L-ornithine:2-oxoglutarate 5-aminotransferase activity"/>
    <property type="evidence" value="ECO:0007669"/>
    <property type="project" value="UniProtKB-UniRule"/>
</dbReference>
<dbReference type="EC" id="2.6.1.11" evidence="5"/>